<sequence>MGSGLKEHWKLVVLGIALITAVGTIVTKTLEDPSSTGGPTQSQHLVDTKLGEAPVPAWTLDVARLTDNTGDVLLAMPQTLNSYYGYGGLFDAGNLLIAATAYPLPAAEGQSGRPVGAVTLVGIDPADGSAKWRTRVGNVGQCGQETGQPVIACWENRRIAFVDLTSGALLSEIGTDFDLNGAQVDGNTIYVSGSVSDGGSAKSVLTSGTVTDITANFRRTFDVRGERGTAYARPASGTIIAYERGLPGGPPYIYTVYDLETGDRRFAFEGDSLQEVGEGLYLTSTGARSGTVGTQNLLAADGSVIRAVPIPMYVPQDPPGKPSTSAPLFLGDGAYDPKTGAELWRNPALVNEGSVQRSSTLSAVVGRTVVVSSADTRTITGLDLESGRQLWQTPWQDAYWIRGGATDGKYFVFSDYTGTHSIRASDGKIMWSVPLPEGADPREVVVSDAAGTLMVSWRDHFTFWK</sequence>
<proteinExistence type="predicted"/>
<dbReference type="EMBL" id="JARXVC010000004">
    <property type="protein sequence ID" value="MDH6280758.1"/>
    <property type="molecule type" value="Genomic_DNA"/>
</dbReference>
<protein>
    <submittedName>
        <fullName evidence="2">Outer membrane protein assembly factor BamB</fullName>
    </submittedName>
</protein>
<evidence type="ECO:0000313" key="3">
    <source>
        <dbReference type="Proteomes" id="UP001160334"/>
    </source>
</evidence>
<dbReference type="RefSeq" id="WP_280760103.1">
    <property type="nucleotide sequence ID" value="NZ_JARXVC010000004.1"/>
</dbReference>
<dbReference type="PANTHER" id="PTHR34512">
    <property type="entry name" value="CELL SURFACE PROTEIN"/>
    <property type="match status" value="1"/>
</dbReference>
<comment type="caution">
    <text evidence="2">The sequence shown here is derived from an EMBL/GenBank/DDBJ whole genome shotgun (WGS) entry which is preliminary data.</text>
</comment>
<evidence type="ECO:0000259" key="1">
    <source>
        <dbReference type="Pfam" id="PF13360"/>
    </source>
</evidence>
<reference evidence="2 3" key="1">
    <citation type="submission" date="2023-04" db="EMBL/GenBank/DDBJ databases">
        <title>Forest soil microbial communities from Buena Vista Peninsula, Colon Province, Panama.</title>
        <authorList>
            <person name="Bouskill N."/>
        </authorList>
    </citation>
    <scope>NUCLEOTIDE SEQUENCE [LARGE SCALE GENOMIC DNA]</scope>
    <source>
        <strain evidence="2 3">CFH S0262</strain>
    </source>
</reference>
<name>A0ABT6M8X0_9NOCA</name>
<organism evidence="2 3">
    <name type="scientific">Prescottella agglutinans</name>
    <dbReference type="NCBI Taxonomy" id="1644129"/>
    <lineage>
        <taxon>Bacteria</taxon>
        <taxon>Bacillati</taxon>
        <taxon>Actinomycetota</taxon>
        <taxon>Actinomycetes</taxon>
        <taxon>Mycobacteriales</taxon>
        <taxon>Nocardiaceae</taxon>
        <taxon>Prescottella</taxon>
    </lineage>
</organism>
<keyword evidence="3" id="KW-1185">Reference proteome</keyword>
<evidence type="ECO:0000313" key="2">
    <source>
        <dbReference type="EMBL" id="MDH6280758.1"/>
    </source>
</evidence>
<feature type="domain" description="Pyrrolo-quinoline quinone repeat" evidence="1">
    <location>
        <begin position="378"/>
        <end position="438"/>
    </location>
</feature>
<dbReference type="InterPro" id="IPR015943">
    <property type="entry name" value="WD40/YVTN_repeat-like_dom_sf"/>
</dbReference>
<dbReference type="InterPro" id="IPR011047">
    <property type="entry name" value="Quinoprotein_ADH-like_sf"/>
</dbReference>
<dbReference type="InterPro" id="IPR002372">
    <property type="entry name" value="PQQ_rpt_dom"/>
</dbReference>
<dbReference type="PANTHER" id="PTHR34512:SF30">
    <property type="entry name" value="OUTER MEMBRANE PROTEIN ASSEMBLY FACTOR BAMB"/>
    <property type="match status" value="1"/>
</dbReference>
<dbReference type="SUPFAM" id="SSF50998">
    <property type="entry name" value="Quinoprotein alcohol dehydrogenase-like"/>
    <property type="match status" value="1"/>
</dbReference>
<gene>
    <name evidence="2" type="ORF">M2280_001971</name>
</gene>
<accession>A0ABT6M8X0</accession>
<dbReference type="Proteomes" id="UP001160334">
    <property type="component" value="Unassembled WGS sequence"/>
</dbReference>
<dbReference type="Gene3D" id="2.130.10.10">
    <property type="entry name" value="YVTN repeat-like/Quinoprotein amine dehydrogenase"/>
    <property type="match status" value="1"/>
</dbReference>
<dbReference type="Pfam" id="PF13360">
    <property type="entry name" value="PQQ_2"/>
    <property type="match status" value="1"/>
</dbReference>